<dbReference type="Proteomes" id="UP000234560">
    <property type="component" value="Chromosome"/>
</dbReference>
<dbReference type="GO" id="GO:0003723">
    <property type="term" value="F:RNA binding"/>
    <property type="evidence" value="ECO:0007669"/>
    <property type="project" value="InterPro"/>
</dbReference>
<organism evidence="5 6">
    <name type="scientific">Corynebacterium pyruviciproducens</name>
    <dbReference type="NCBI Taxonomy" id="598660"/>
    <lineage>
        <taxon>Bacteria</taxon>
        <taxon>Bacillati</taxon>
        <taxon>Actinomycetota</taxon>
        <taxon>Actinomycetes</taxon>
        <taxon>Mycobacteriales</taxon>
        <taxon>Corynebacteriaceae</taxon>
        <taxon>Corynebacterium</taxon>
    </lineage>
</organism>
<protein>
    <submittedName>
        <fullName evidence="5">Ribonuclease domain-containing protein</fullName>
    </submittedName>
</protein>
<evidence type="ECO:0000256" key="2">
    <source>
        <dbReference type="ARBA" id="ARBA00022801"/>
    </source>
</evidence>
<proteinExistence type="predicted"/>
<evidence type="ECO:0000256" key="3">
    <source>
        <dbReference type="SAM" id="MobiDB-lite"/>
    </source>
</evidence>
<evidence type="ECO:0000313" key="6">
    <source>
        <dbReference type="Proteomes" id="UP000234560"/>
    </source>
</evidence>
<sequence>MKTLCYPHITIGVVKKGPWILGFILAVVAAYLGIDMSADGGQTPTASSSQTAPSAQTTPSEQTASSSQTAPSGAICPIDSLPKEARQVTDSIESGGPYAFPGDDNTHFGNYQNRLPKENSQYYREFTVPTPGTGHRGERRIVVGGGTRTDPDTWYYTGDHYDTFCEIPDAED</sequence>
<dbReference type="GO" id="GO:0016787">
    <property type="term" value="F:hydrolase activity"/>
    <property type="evidence" value="ECO:0007669"/>
    <property type="project" value="UniProtKB-KW"/>
</dbReference>
<dbReference type="SUPFAM" id="SSF53933">
    <property type="entry name" value="Microbial ribonucleases"/>
    <property type="match status" value="1"/>
</dbReference>
<gene>
    <name evidence="5" type="ORF">CYJ47_03585</name>
</gene>
<dbReference type="InterPro" id="IPR000026">
    <property type="entry name" value="N1-like"/>
</dbReference>
<dbReference type="Pfam" id="PF00545">
    <property type="entry name" value="Ribonuclease"/>
    <property type="match status" value="1"/>
</dbReference>
<keyword evidence="4" id="KW-0812">Transmembrane</keyword>
<evidence type="ECO:0000313" key="5">
    <source>
        <dbReference type="EMBL" id="WOT02866.1"/>
    </source>
</evidence>
<dbReference type="EMBL" id="CP136958">
    <property type="protein sequence ID" value="WOT02866.1"/>
    <property type="molecule type" value="Genomic_DNA"/>
</dbReference>
<keyword evidence="2" id="KW-0378">Hydrolase</keyword>
<name>A0AAF0YWL5_9CORY</name>
<feature type="compositionally biased region" description="Polar residues" evidence="3">
    <location>
        <begin position="61"/>
        <end position="71"/>
    </location>
</feature>
<dbReference type="KEGG" id="cpyr:CYJ47_03585"/>
<reference evidence="5" key="2">
    <citation type="submission" date="2023-10" db="EMBL/GenBank/DDBJ databases">
        <authorList>
            <person name="Choi B."/>
        </authorList>
    </citation>
    <scope>NUCLEOTIDE SEQUENCE</scope>
    <source>
        <strain evidence="5">UMB0763</strain>
    </source>
</reference>
<feature type="transmembrane region" description="Helical" evidence="4">
    <location>
        <begin position="17"/>
        <end position="34"/>
    </location>
</feature>
<keyword evidence="4" id="KW-1133">Transmembrane helix</keyword>
<feature type="compositionally biased region" description="Low complexity" evidence="3">
    <location>
        <begin position="42"/>
        <end position="60"/>
    </location>
</feature>
<dbReference type="AlphaFoldDB" id="A0AAF0YWL5"/>
<reference evidence="5" key="1">
    <citation type="submission" date="2017-12" db="EMBL/GenBank/DDBJ databases">
        <authorList>
            <person name="Thomas-White K."/>
            <person name="Wolfe A.J."/>
        </authorList>
    </citation>
    <scope>NUCLEOTIDE SEQUENCE</scope>
    <source>
        <strain evidence="5">UMB0763</strain>
    </source>
</reference>
<dbReference type="GO" id="GO:0004521">
    <property type="term" value="F:RNA endonuclease activity"/>
    <property type="evidence" value="ECO:0007669"/>
    <property type="project" value="InterPro"/>
</dbReference>
<evidence type="ECO:0000256" key="1">
    <source>
        <dbReference type="ARBA" id="ARBA00022722"/>
    </source>
</evidence>
<keyword evidence="4" id="KW-0472">Membrane</keyword>
<accession>A0AAF0YWL5</accession>
<evidence type="ECO:0000256" key="4">
    <source>
        <dbReference type="SAM" id="Phobius"/>
    </source>
</evidence>
<dbReference type="InterPro" id="IPR016191">
    <property type="entry name" value="Ribonuclease/ribotoxin"/>
</dbReference>
<feature type="region of interest" description="Disordered" evidence="3">
    <location>
        <begin position="41"/>
        <end position="107"/>
    </location>
</feature>
<dbReference type="Gene3D" id="3.10.450.30">
    <property type="entry name" value="Microbial ribonucleases"/>
    <property type="match status" value="1"/>
</dbReference>
<dbReference type="RefSeq" id="WP_016457830.1">
    <property type="nucleotide sequence ID" value="NZ_CAMIHY010000006.1"/>
</dbReference>
<keyword evidence="1" id="KW-0540">Nuclease</keyword>